<dbReference type="AlphaFoldDB" id="A0A4V6MKB1"/>
<reference evidence="2" key="1">
    <citation type="submission" date="2017-05" db="EMBL/GenBank/DDBJ databases">
        <authorList>
            <person name="QRISCLOUD D."/>
        </authorList>
    </citation>
    <scope>NUCLEOTIDE SEQUENCE</scope>
</reference>
<keyword evidence="1" id="KW-0732">Signal</keyword>
<organism evidence="2">
    <name type="scientific">Deinopis subrufa</name>
    <name type="common">Rufous net-casting spider</name>
    <dbReference type="NCBI Taxonomy" id="1905329"/>
    <lineage>
        <taxon>Eukaryota</taxon>
        <taxon>Metazoa</taxon>
        <taxon>Ecdysozoa</taxon>
        <taxon>Arthropoda</taxon>
        <taxon>Chelicerata</taxon>
        <taxon>Arachnida</taxon>
        <taxon>Araneae</taxon>
        <taxon>Araneomorphae</taxon>
        <taxon>Entelegynae</taxon>
        <taxon>Deinopoidea</taxon>
        <taxon>Deinopidae</taxon>
        <taxon>Deinopis</taxon>
    </lineage>
</organism>
<evidence type="ECO:0000256" key="1">
    <source>
        <dbReference type="SAM" id="SignalP"/>
    </source>
</evidence>
<feature type="chain" id="PRO_5020423561" evidence="1">
    <location>
        <begin position="19"/>
        <end position="131"/>
    </location>
</feature>
<reference evidence="2" key="2">
    <citation type="submission" date="2019-05" db="EMBL/GenBank/DDBJ databases">
        <title>Unravelling the molecular evolution of spider venoms.</title>
        <authorList>
            <person name="Pineda S."/>
        </authorList>
    </citation>
    <scope>NUCLEOTIDE SEQUENCE</scope>
</reference>
<accession>A0A4V6MKB1</accession>
<sequence length="131" mass="14573">MIFLCVLIAASTLALSTGHDEYPLDPALRACKYFSGAIDETLTKYDILEKTFKSIYAPEQLREEENCLPVGSECNYNSGPSCCGIRTRCNIWDTQRPANRPGGPAIWISKCREYNLGIILDAIGNFFKNLG</sequence>
<evidence type="ECO:0000313" key="2">
    <source>
        <dbReference type="EMBL" id="SNX37370.1"/>
    </source>
</evidence>
<feature type="signal peptide" evidence="1">
    <location>
        <begin position="1"/>
        <end position="18"/>
    </location>
</feature>
<protein>
    <submittedName>
        <fullName evidence="2">U44-Deinotoxin-Dsu1j_1</fullName>
    </submittedName>
</protein>
<name>A0A4V6MKB1_DEISU</name>
<proteinExistence type="predicted"/>
<dbReference type="EMBL" id="HAHH01000663">
    <property type="protein sequence ID" value="SNX37370.1"/>
    <property type="molecule type" value="Transcribed_RNA"/>
</dbReference>